<dbReference type="HAMAP" id="MF_00336">
    <property type="entry name" value="BioD"/>
    <property type="match status" value="1"/>
</dbReference>
<dbReference type="InterPro" id="IPR041698">
    <property type="entry name" value="Methyltransf_25"/>
</dbReference>
<keyword evidence="2" id="KW-0067">ATP-binding</keyword>
<dbReference type="PANTHER" id="PTHR43210">
    <property type="entry name" value="DETHIOBIOTIN SYNTHETASE"/>
    <property type="match status" value="1"/>
</dbReference>
<dbReference type="Gene3D" id="3.40.50.150">
    <property type="entry name" value="Vaccinia Virus protein VP39"/>
    <property type="match status" value="1"/>
</dbReference>
<comment type="catalytic activity">
    <reaction evidence="2">
        <text>(7R,8S)-7,8-diammoniononanoate + CO2 + ATP = (4R,5S)-dethiobiotin + ADP + phosphate + 3 H(+)</text>
        <dbReference type="Rhea" id="RHEA:15805"/>
        <dbReference type="ChEBI" id="CHEBI:15378"/>
        <dbReference type="ChEBI" id="CHEBI:16526"/>
        <dbReference type="ChEBI" id="CHEBI:30616"/>
        <dbReference type="ChEBI" id="CHEBI:43474"/>
        <dbReference type="ChEBI" id="CHEBI:149469"/>
        <dbReference type="ChEBI" id="CHEBI:149473"/>
        <dbReference type="ChEBI" id="CHEBI:456216"/>
        <dbReference type="EC" id="6.3.3.3"/>
    </reaction>
</comment>
<dbReference type="SUPFAM" id="SSF52540">
    <property type="entry name" value="P-loop containing nucleoside triphosphate hydrolases"/>
    <property type="match status" value="1"/>
</dbReference>
<feature type="binding site" evidence="2">
    <location>
        <position position="277"/>
    </location>
    <ligand>
        <name>Mg(2+)</name>
        <dbReference type="ChEBI" id="CHEBI:18420"/>
    </ligand>
</feature>
<sequence length="474" mass="50147">MNPRKHQIAARFGGAVSYDAAARIQASVAARLADRIRAACDAAGGLAPSRILELGCGTGFLSAHLRRLFPDAILTVTDLAPEMVERARARLTPLGGDVRYAVVDAEDPASVGTGFDLICSSLSMQWFTDPAATLDRLAARLAPGGMMALSTLCAGSFAEWRAVHRAAGLDCPVPSYPGLEELQADWPGAGVGSWRHETLIDHPASALDFVRELRQIGASLPRDGARPAGPGTMRRLLRDLDNRGGVTATYEIGYGLFRTPSRRGVFVTGTDTGVGKTLAAACLVQAWNASYWKPLQTGIAEDTADSVTIAALCGVDPARIARPAVVLPAPLSPFDAAEQDGITLDAARIVLPPARDARPVVVEGAGGVMVPITRDCMMIDLMVRFALPVVVVARSQLGTINHTLLTLQALRSRGLAVAGVILNGQPSREARRAITLFGGARILAEFPHLDQVGPEQVADLAGLLPSYDDVWCYP</sequence>
<feature type="binding site" evidence="2">
    <location>
        <begin position="273"/>
        <end position="278"/>
    </location>
    <ligand>
        <name>ATP</name>
        <dbReference type="ChEBI" id="CHEBI:30616"/>
    </ligand>
</feature>
<keyword evidence="2" id="KW-0479">Metal-binding</keyword>
<comment type="similarity">
    <text evidence="2">Belongs to the dethiobiotin synthetase family.</text>
</comment>
<comment type="pathway">
    <text evidence="2">Cofactor biosynthesis; biotin biosynthesis; biotin from 7,8-diaminononanoate: step 1/2.</text>
</comment>
<organism evidence="4 5">
    <name type="scientific">Gluconacetobacter diazotrophicus</name>
    <name type="common">Acetobacter diazotrophicus</name>
    <dbReference type="NCBI Taxonomy" id="33996"/>
    <lineage>
        <taxon>Bacteria</taxon>
        <taxon>Pseudomonadati</taxon>
        <taxon>Pseudomonadota</taxon>
        <taxon>Alphaproteobacteria</taxon>
        <taxon>Acetobacterales</taxon>
        <taxon>Acetobacteraceae</taxon>
        <taxon>Gluconacetobacter</taxon>
    </lineage>
</organism>
<keyword evidence="2 4" id="KW-0436">Ligase</keyword>
<keyword evidence="2" id="KW-0460">Magnesium</keyword>
<feature type="binding site" evidence="2">
    <location>
        <begin position="363"/>
        <end position="366"/>
    </location>
    <ligand>
        <name>ATP</name>
        <dbReference type="ChEBI" id="CHEBI:30616"/>
    </ligand>
</feature>
<dbReference type="CDD" id="cd03109">
    <property type="entry name" value="DTBS"/>
    <property type="match status" value="1"/>
</dbReference>
<feature type="binding site" evidence="2">
    <location>
        <begin position="447"/>
        <end position="449"/>
    </location>
    <ligand>
        <name>ATP</name>
        <dbReference type="ChEBI" id="CHEBI:30616"/>
    </ligand>
</feature>
<reference evidence="4 5" key="1">
    <citation type="submission" date="2020-04" db="EMBL/GenBank/DDBJ databases">
        <title>Description of novel Gluconacetobacter.</title>
        <authorList>
            <person name="Sombolestani A."/>
        </authorList>
    </citation>
    <scope>NUCLEOTIDE SEQUENCE [LARGE SCALE GENOMIC DNA]</scope>
    <source>
        <strain evidence="4 5">LMG 7603</strain>
    </source>
</reference>
<dbReference type="Gene3D" id="3.40.50.300">
    <property type="entry name" value="P-loop containing nucleotide triphosphate hydrolases"/>
    <property type="match status" value="1"/>
</dbReference>
<gene>
    <name evidence="2 4" type="primary">bioD</name>
    <name evidence="4" type="ORF">HLH33_09265</name>
</gene>
<comment type="caution">
    <text evidence="2">Lacks conserved residue(s) required for the propagation of feature annotation.</text>
</comment>
<dbReference type="InterPro" id="IPR027417">
    <property type="entry name" value="P-loop_NTPase"/>
</dbReference>
<dbReference type="UniPathway" id="UPA00078">
    <property type="reaction ID" value="UER00161"/>
</dbReference>
<accession>A0A7W4FEW6</accession>
<dbReference type="GO" id="GO:0009102">
    <property type="term" value="P:biotin biosynthetic process"/>
    <property type="evidence" value="ECO:0007669"/>
    <property type="project" value="UniProtKB-UniRule"/>
</dbReference>
<dbReference type="SUPFAM" id="SSF53335">
    <property type="entry name" value="S-adenosyl-L-methionine-dependent methyltransferases"/>
    <property type="match status" value="1"/>
</dbReference>
<comment type="caution">
    <text evidence="4">The sequence shown here is derived from an EMBL/GenBank/DDBJ whole genome shotgun (WGS) entry which is preliminary data.</text>
</comment>
<dbReference type="NCBIfam" id="TIGR00347">
    <property type="entry name" value="bioD"/>
    <property type="match status" value="1"/>
</dbReference>
<feature type="domain" description="Methyltransferase" evidence="3">
    <location>
        <begin position="51"/>
        <end position="145"/>
    </location>
</feature>
<evidence type="ECO:0000256" key="1">
    <source>
        <dbReference type="ARBA" id="ARBA00022756"/>
    </source>
</evidence>
<dbReference type="Pfam" id="PF13500">
    <property type="entry name" value="AAA_26"/>
    <property type="match status" value="1"/>
</dbReference>
<keyword evidence="1 2" id="KW-0093">Biotin biosynthesis</keyword>
<dbReference type="Pfam" id="PF13649">
    <property type="entry name" value="Methyltransf_25"/>
    <property type="match status" value="1"/>
</dbReference>
<dbReference type="GO" id="GO:0005737">
    <property type="term" value="C:cytoplasm"/>
    <property type="evidence" value="ECO:0007669"/>
    <property type="project" value="UniProtKB-SubCell"/>
</dbReference>
<dbReference type="GO" id="GO:0005524">
    <property type="term" value="F:ATP binding"/>
    <property type="evidence" value="ECO:0007669"/>
    <property type="project" value="UniProtKB-UniRule"/>
</dbReference>
<evidence type="ECO:0000256" key="2">
    <source>
        <dbReference type="HAMAP-Rule" id="MF_00336"/>
    </source>
</evidence>
<keyword evidence="2" id="KW-0547">Nucleotide-binding</keyword>
<feature type="binding site" evidence="2">
    <location>
        <position position="305"/>
    </location>
    <ligand>
        <name>ATP</name>
        <dbReference type="ChEBI" id="CHEBI:30616"/>
    </ligand>
</feature>
<dbReference type="GO" id="GO:0000287">
    <property type="term" value="F:magnesium ion binding"/>
    <property type="evidence" value="ECO:0007669"/>
    <property type="project" value="UniProtKB-UniRule"/>
</dbReference>
<dbReference type="PANTHER" id="PTHR43210:SF5">
    <property type="entry name" value="DETHIOBIOTIN SYNTHETASE"/>
    <property type="match status" value="1"/>
</dbReference>
<comment type="subunit">
    <text evidence="2">Homodimer.</text>
</comment>
<dbReference type="RefSeq" id="WP_183115799.1">
    <property type="nucleotide sequence ID" value="NZ_JABEQG010000014.1"/>
</dbReference>
<feature type="binding site" evidence="2">
    <location>
        <position position="297"/>
    </location>
    <ligand>
        <name>substrate</name>
    </ligand>
</feature>
<comment type="function">
    <text evidence="2">Catalyzes a mechanistically unusual reaction, the ATP-dependent insertion of CO2 between the N7 and N8 nitrogen atoms of 7,8-diaminopelargonic acid (DAPA, also called 7,8-diammoniononanoate) to form a ureido ring.</text>
</comment>
<dbReference type="InterPro" id="IPR029063">
    <property type="entry name" value="SAM-dependent_MTases_sf"/>
</dbReference>
<evidence type="ECO:0000313" key="5">
    <source>
        <dbReference type="Proteomes" id="UP000550787"/>
    </source>
</evidence>
<evidence type="ECO:0000313" key="4">
    <source>
        <dbReference type="EMBL" id="MBB2156495.1"/>
    </source>
</evidence>
<feature type="binding site" evidence="2">
    <location>
        <position position="363"/>
    </location>
    <ligand>
        <name>Mg(2+)</name>
        <dbReference type="ChEBI" id="CHEBI:18420"/>
    </ligand>
</feature>
<protein>
    <recommendedName>
        <fullName evidence="2">ATP-dependent dethiobiotin synthetase BioD</fullName>
        <ecNumber evidence="2">6.3.3.3</ecNumber>
    </recommendedName>
    <alternativeName>
        <fullName evidence="2">DTB synthetase</fullName>
        <shortName evidence="2">DTBS</shortName>
    </alternativeName>
    <alternativeName>
        <fullName evidence="2">Dethiobiotin synthase</fullName>
    </alternativeName>
</protein>
<dbReference type="InterPro" id="IPR004472">
    <property type="entry name" value="DTB_synth_BioD"/>
</dbReference>
<dbReference type="AlphaFoldDB" id="A0A7W4FEW6"/>
<comment type="cofactor">
    <cofactor evidence="2">
        <name>Mg(2+)</name>
        <dbReference type="ChEBI" id="CHEBI:18420"/>
    </cofactor>
</comment>
<dbReference type="EC" id="6.3.3.3" evidence="2"/>
<feature type="active site" evidence="2">
    <location>
        <position position="293"/>
    </location>
</feature>
<feature type="binding site" evidence="2">
    <location>
        <position position="305"/>
    </location>
    <ligand>
        <name>Mg(2+)</name>
        <dbReference type="ChEBI" id="CHEBI:18420"/>
    </ligand>
</feature>
<comment type="subcellular location">
    <subcellularLocation>
        <location evidence="2">Cytoplasm</location>
    </subcellularLocation>
</comment>
<dbReference type="Proteomes" id="UP000550787">
    <property type="component" value="Unassembled WGS sequence"/>
</dbReference>
<name>A0A7W4FEW6_GLUDI</name>
<evidence type="ECO:0000259" key="3">
    <source>
        <dbReference type="Pfam" id="PF13649"/>
    </source>
</evidence>
<dbReference type="GO" id="GO:0004141">
    <property type="term" value="F:dethiobiotin synthase activity"/>
    <property type="evidence" value="ECO:0007669"/>
    <property type="project" value="UniProtKB-UniRule"/>
</dbReference>
<keyword evidence="2" id="KW-0963">Cytoplasm</keyword>
<feature type="binding site" evidence="2">
    <location>
        <position position="451"/>
    </location>
    <ligand>
        <name>ATP</name>
        <dbReference type="ChEBI" id="CHEBI:30616"/>
    </ligand>
</feature>
<dbReference type="EMBL" id="JABEQG010000014">
    <property type="protein sequence ID" value="MBB2156495.1"/>
    <property type="molecule type" value="Genomic_DNA"/>
</dbReference>
<dbReference type="CDD" id="cd02440">
    <property type="entry name" value="AdoMet_MTases"/>
    <property type="match status" value="1"/>
</dbReference>
<proteinExistence type="inferred from homology"/>